<dbReference type="PANTHER" id="PTHR10063">
    <property type="entry name" value="TUBERIN"/>
    <property type="match status" value="1"/>
</dbReference>
<gene>
    <name evidence="2" type="ORF">ANCDUO_09144</name>
</gene>
<dbReference type="GO" id="GO:0046627">
    <property type="term" value="P:negative regulation of insulin receptor signaling pathway"/>
    <property type="evidence" value="ECO:0007669"/>
    <property type="project" value="TreeGrafter"/>
</dbReference>
<protein>
    <recommendedName>
        <fullName evidence="1">Tuberin N-terminal domain-containing protein</fullName>
    </recommendedName>
</protein>
<dbReference type="PANTHER" id="PTHR10063:SF0">
    <property type="entry name" value="TUBERIN"/>
    <property type="match status" value="1"/>
</dbReference>
<dbReference type="InterPro" id="IPR027107">
    <property type="entry name" value="Tuberin/Ral-act_asu"/>
</dbReference>
<evidence type="ECO:0000313" key="3">
    <source>
        <dbReference type="Proteomes" id="UP000054047"/>
    </source>
</evidence>
<dbReference type="GO" id="GO:0030178">
    <property type="term" value="P:negative regulation of Wnt signaling pathway"/>
    <property type="evidence" value="ECO:0007669"/>
    <property type="project" value="TreeGrafter"/>
</dbReference>
<name>A0A0C2GHC9_9BILA</name>
<dbReference type="Pfam" id="PF11864">
    <property type="entry name" value="DUF3384"/>
    <property type="match status" value="1"/>
</dbReference>
<dbReference type="InterPro" id="IPR024584">
    <property type="entry name" value="Tuberin_N"/>
</dbReference>
<proteinExistence type="predicted"/>
<organism evidence="2 3">
    <name type="scientific">Ancylostoma duodenale</name>
    <dbReference type="NCBI Taxonomy" id="51022"/>
    <lineage>
        <taxon>Eukaryota</taxon>
        <taxon>Metazoa</taxon>
        <taxon>Ecdysozoa</taxon>
        <taxon>Nematoda</taxon>
        <taxon>Chromadorea</taxon>
        <taxon>Rhabditida</taxon>
        <taxon>Rhabditina</taxon>
        <taxon>Rhabditomorpha</taxon>
        <taxon>Strongyloidea</taxon>
        <taxon>Ancylostomatidae</taxon>
        <taxon>Ancylostomatinae</taxon>
        <taxon>Ancylostoma</taxon>
    </lineage>
</organism>
<dbReference type="OrthoDB" id="5797019at2759"/>
<evidence type="ECO:0000259" key="1">
    <source>
        <dbReference type="Pfam" id="PF11864"/>
    </source>
</evidence>
<dbReference type="GO" id="GO:0005634">
    <property type="term" value="C:nucleus"/>
    <property type="evidence" value="ECO:0007669"/>
    <property type="project" value="InterPro"/>
</dbReference>
<reference evidence="2 3" key="1">
    <citation type="submission" date="2013-12" db="EMBL/GenBank/DDBJ databases">
        <title>Draft genome of the parsitic nematode Ancylostoma duodenale.</title>
        <authorList>
            <person name="Mitreva M."/>
        </authorList>
    </citation>
    <scope>NUCLEOTIDE SEQUENCE [LARGE SCALE GENOMIC DNA]</scope>
    <source>
        <strain evidence="2 3">Zhejiang</strain>
    </source>
</reference>
<keyword evidence="3" id="KW-1185">Reference proteome</keyword>
<sequence>MGCEELSVKWLNVLSEYGKTITGFEKRLEYAKTCENSLHQILLLTEQLYSDGHFAAPPDLLYDLIEKCADRRPDTSVVKLIQYRSMNLTPLTPNWIPGMLQLVRRYSGESQRPERRSKAISELHAFYTKYRLLYEHELVTQLMIPVLQDTENESSSRIQYLMLNILFDVAKTVSLRDDARLFESVMGIVRQLFISSILRTTVETAIEDEDDAETVVAPTRPPPRVPTPKAGCIMVDHLHAQYAAGWTGEQGADVMPKICKLVAFHGLGEDWPRVNVYIRRSQSAAEDDGTPGFSWSPICAVVTMAAKQDTWYAD</sequence>
<dbReference type="GO" id="GO:0032007">
    <property type="term" value="P:negative regulation of TOR signaling"/>
    <property type="evidence" value="ECO:0007669"/>
    <property type="project" value="TreeGrafter"/>
</dbReference>
<dbReference type="GO" id="GO:0005096">
    <property type="term" value="F:GTPase activator activity"/>
    <property type="evidence" value="ECO:0007669"/>
    <property type="project" value="InterPro"/>
</dbReference>
<dbReference type="GO" id="GO:0051898">
    <property type="term" value="P:negative regulation of phosphatidylinositol 3-kinase/protein kinase B signal transduction"/>
    <property type="evidence" value="ECO:0007669"/>
    <property type="project" value="TreeGrafter"/>
</dbReference>
<dbReference type="EMBL" id="KN730816">
    <property type="protein sequence ID" value="KIH60600.1"/>
    <property type="molecule type" value="Genomic_DNA"/>
</dbReference>
<feature type="domain" description="Tuberin N-terminal" evidence="1">
    <location>
        <begin position="32"/>
        <end position="121"/>
    </location>
</feature>
<dbReference type="GO" id="GO:0051726">
    <property type="term" value="P:regulation of cell cycle"/>
    <property type="evidence" value="ECO:0007669"/>
    <property type="project" value="TreeGrafter"/>
</dbReference>
<accession>A0A0C2GHC9</accession>
<dbReference type="Proteomes" id="UP000054047">
    <property type="component" value="Unassembled WGS sequence"/>
</dbReference>
<dbReference type="GO" id="GO:0033596">
    <property type="term" value="C:TSC1-TSC2 complex"/>
    <property type="evidence" value="ECO:0007669"/>
    <property type="project" value="TreeGrafter"/>
</dbReference>
<evidence type="ECO:0000313" key="2">
    <source>
        <dbReference type="EMBL" id="KIH60600.1"/>
    </source>
</evidence>
<dbReference type="AlphaFoldDB" id="A0A0C2GHC9"/>